<dbReference type="PANTHER" id="PTHR21060">
    <property type="entry name" value="ACETATE KINASE"/>
    <property type="match status" value="1"/>
</dbReference>
<evidence type="ECO:0000256" key="6">
    <source>
        <dbReference type="HAMAP-Rule" id="MF_00020"/>
    </source>
</evidence>
<feature type="binding site" evidence="6">
    <location>
        <begin position="340"/>
        <end position="344"/>
    </location>
    <ligand>
        <name>ATP</name>
        <dbReference type="ChEBI" id="CHEBI:30616"/>
    </ligand>
</feature>
<feature type="coiled-coil region" evidence="8">
    <location>
        <begin position="285"/>
        <end position="312"/>
    </location>
</feature>
<keyword evidence="8" id="KW-0175">Coiled coil</keyword>
<dbReference type="GO" id="GO:0008776">
    <property type="term" value="F:acetate kinase activity"/>
    <property type="evidence" value="ECO:0007669"/>
    <property type="project" value="UniProtKB-UniRule"/>
</dbReference>
<feature type="binding site" evidence="6">
    <location>
        <begin position="216"/>
        <end position="220"/>
    </location>
    <ligand>
        <name>ATP</name>
        <dbReference type="ChEBI" id="CHEBI:30616"/>
    </ligand>
</feature>
<dbReference type="Gene3D" id="3.30.420.40">
    <property type="match status" value="2"/>
</dbReference>
<evidence type="ECO:0000256" key="7">
    <source>
        <dbReference type="RuleBase" id="RU003835"/>
    </source>
</evidence>
<dbReference type="Proteomes" id="UP000264071">
    <property type="component" value="Unassembled WGS sequence"/>
</dbReference>
<keyword evidence="3 6" id="KW-0547">Nucleotide-binding</keyword>
<protein>
    <recommendedName>
        <fullName evidence="6">Acetate kinase</fullName>
        <ecNumber evidence="6">2.7.2.1</ecNumber>
    </recommendedName>
    <alternativeName>
        <fullName evidence="6">Acetokinase</fullName>
    </alternativeName>
</protein>
<keyword evidence="6" id="KW-0479">Metal-binding</keyword>
<dbReference type="GO" id="GO:0005524">
    <property type="term" value="F:ATP binding"/>
    <property type="evidence" value="ECO:0007669"/>
    <property type="project" value="UniProtKB-KW"/>
</dbReference>
<dbReference type="GO" id="GO:0000287">
    <property type="term" value="F:magnesium ion binding"/>
    <property type="evidence" value="ECO:0007669"/>
    <property type="project" value="UniProtKB-UniRule"/>
</dbReference>
<comment type="catalytic activity">
    <reaction evidence="6">
        <text>acetate + ATP = acetyl phosphate + ADP</text>
        <dbReference type="Rhea" id="RHEA:11352"/>
        <dbReference type="ChEBI" id="CHEBI:22191"/>
        <dbReference type="ChEBI" id="CHEBI:30089"/>
        <dbReference type="ChEBI" id="CHEBI:30616"/>
        <dbReference type="ChEBI" id="CHEBI:456216"/>
        <dbReference type="EC" id="2.7.2.1"/>
    </reaction>
</comment>
<dbReference type="InterPro" id="IPR004372">
    <property type="entry name" value="Ac/propionate_kinase"/>
</dbReference>
<evidence type="ECO:0000256" key="8">
    <source>
        <dbReference type="SAM" id="Coils"/>
    </source>
</evidence>
<accession>A0A3D4V8W2</accession>
<feature type="binding site" evidence="6">
    <location>
        <position position="14"/>
    </location>
    <ligand>
        <name>ATP</name>
        <dbReference type="ChEBI" id="CHEBI:30616"/>
    </ligand>
</feature>
<feature type="binding site" evidence="6">
    <location>
        <begin position="291"/>
        <end position="293"/>
    </location>
    <ligand>
        <name>ATP</name>
        <dbReference type="ChEBI" id="CHEBI:30616"/>
    </ligand>
</feature>
<dbReference type="Pfam" id="PF00871">
    <property type="entry name" value="Acetate_kinase"/>
    <property type="match status" value="1"/>
</dbReference>
<dbReference type="PRINTS" id="PR00471">
    <property type="entry name" value="ACETATEKNASE"/>
</dbReference>
<dbReference type="InterPro" id="IPR043129">
    <property type="entry name" value="ATPase_NBD"/>
</dbReference>
<dbReference type="GO" id="GO:0006085">
    <property type="term" value="P:acetyl-CoA biosynthetic process"/>
    <property type="evidence" value="ECO:0007669"/>
    <property type="project" value="UniProtKB-UniRule"/>
</dbReference>
<evidence type="ECO:0000313" key="9">
    <source>
        <dbReference type="EMBL" id="HCT57560.1"/>
    </source>
</evidence>
<dbReference type="EMBL" id="DPIY01000009">
    <property type="protein sequence ID" value="HCT57560.1"/>
    <property type="molecule type" value="Genomic_DNA"/>
</dbReference>
<organism evidence="9 10">
    <name type="scientific">Gemmatimonas aurantiaca</name>
    <dbReference type="NCBI Taxonomy" id="173480"/>
    <lineage>
        <taxon>Bacteria</taxon>
        <taxon>Pseudomonadati</taxon>
        <taxon>Gemmatimonadota</taxon>
        <taxon>Gemmatimonadia</taxon>
        <taxon>Gemmatimonadales</taxon>
        <taxon>Gemmatimonadaceae</taxon>
        <taxon>Gemmatimonas</taxon>
    </lineage>
</organism>
<dbReference type="PROSITE" id="PS01076">
    <property type="entry name" value="ACETATE_KINASE_2"/>
    <property type="match status" value="1"/>
</dbReference>
<keyword evidence="5 6" id="KW-0067">ATP-binding</keyword>
<dbReference type="PIRSF" id="PIRSF000722">
    <property type="entry name" value="Acetate_prop_kin"/>
    <property type="match status" value="1"/>
</dbReference>
<feature type="site" description="Transition state stabilizer" evidence="6">
    <location>
        <position position="188"/>
    </location>
</feature>
<comment type="pathway">
    <text evidence="6">Metabolic intermediate biosynthesis; acetyl-CoA biosynthesis; acetyl-CoA from acetate: step 1/2.</text>
</comment>
<comment type="similarity">
    <text evidence="1 6 7">Belongs to the acetokinase family.</text>
</comment>
<keyword evidence="6" id="KW-0963">Cytoplasm</keyword>
<gene>
    <name evidence="6" type="primary">ackA</name>
    <name evidence="9" type="ORF">DGD08_10215</name>
</gene>
<feature type="site" description="Transition state stabilizer" evidence="6">
    <location>
        <position position="249"/>
    </location>
</feature>
<feature type="binding site" evidence="6">
    <location>
        <position position="98"/>
    </location>
    <ligand>
        <name>substrate</name>
    </ligand>
</feature>
<keyword evidence="2 6" id="KW-0808">Transferase</keyword>
<dbReference type="CDD" id="cd24010">
    <property type="entry name" value="ASKHA_NBD_AcK_PK"/>
    <property type="match status" value="1"/>
</dbReference>
<comment type="caution">
    <text evidence="9">The sequence shown here is derived from an EMBL/GenBank/DDBJ whole genome shotgun (WGS) entry which is preliminary data.</text>
</comment>
<name>A0A3D4V8W2_9BACT</name>
<dbReference type="UniPathway" id="UPA00340">
    <property type="reaction ID" value="UER00458"/>
</dbReference>
<dbReference type="NCBIfam" id="TIGR00016">
    <property type="entry name" value="ackA"/>
    <property type="match status" value="1"/>
</dbReference>
<dbReference type="SUPFAM" id="SSF53067">
    <property type="entry name" value="Actin-like ATPase domain"/>
    <property type="match status" value="2"/>
</dbReference>
<evidence type="ECO:0000256" key="4">
    <source>
        <dbReference type="ARBA" id="ARBA00022777"/>
    </source>
</evidence>
<comment type="function">
    <text evidence="6">Catalyzes the formation of acetyl phosphate from acetate and ATP. Can also catalyze the reverse reaction.</text>
</comment>
<comment type="cofactor">
    <cofactor evidence="6">
        <name>Mg(2+)</name>
        <dbReference type="ChEBI" id="CHEBI:18420"/>
    </cofactor>
    <cofactor evidence="6">
        <name>Mn(2+)</name>
        <dbReference type="ChEBI" id="CHEBI:29035"/>
    </cofactor>
    <text evidence="6">Mg(2+). Can also accept Mn(2+).</text>
</comment>
<sequence length="412" mass="44401">MNILVLNAGSATLKFQVVVTDAQRIAADQDEKLIRGQIERIGGESVITLRLPDGSSRKRTAALRDLRAAVDWLVGFVTSAESGTGLSARADLHAVGHRVVHGGEQFRNSVRVDDGVLRGIEETIELAPLHNPHNLRGIEAARAALGDGVPQVAVFDTAFHQTLPEHAYLYAIPYPLYRRHKVRRYGFHGTSHRSIAYRFRKLTGRAKADVRIVTLHLGNGCSACAIKDGQSIDTSMGFTPLEGLVMGTRAGDIDAALLDYIGAKEGLSPPQVEAMLNSQSGLLGISGLTNDMRDLLAEANELRDRRARLAIEMFCYRARKYVGSYLAAMGGADAVVFAGGVGENAPEVRALICEGLQWAGLHIDADRNQALVGGQEGRFSTEGAALEAWVVPTDEELLIARDTYRAVGDGAV</sequence>
<feature type="binding site" evidence="6">
    <location>
        <position position="395"/>
    </location>
    <ligand>
        <name>Mg(2+)</name>
        <dbReference type="ChEBI" id="CHEBI:18420"/>
    </ligand>
</feature>
<dbReference type="GO" id="GO:0006083">
    <property type="term" value="P:acetate metabolic process"/>
    <property type="evidence" value="ECO:0007669"/>
    <property type="project" value="TreeGrafter"/>
</dbReference>
<dbReference type="EC" id="2.7.2.1" evidence="6"/>
<dbReference type="OMA" id="HKYVSQR"/>
<evidence type="ECO:0000256" key="1">
    <source>
        <dbReference type="ARBA" id="ARBA00008748"/>
    </source>
</evidence>
<evidence type="ECO:0000256" key="3">
    <source>
        <dbReference type="ARBA" id="ARBA00022741"/>
    </source>
</evidence>
<evidence type="ECO:0000256" key="2">
    <source>
        <dbReference type="ARBA" id="ARBA00022679"/>
    </source>
</evidence>
<dbReference type="PANTHER" id="PTHR21060:SF15">
    <property type="entry name" value="ACETATE KINASE-RELATED"/>
    <property type="match status" value="1"/>
</dbReference>
<keyword evidence="6" id="KW-0460">Magnesium</keyword>
<dbReference type="InterPro" id="IPR000890">
    <property type="entry name" value="Aliphatic_acid_kin_short-chain"/>
</dbReference>
<comment type="subunit">
    <text evidence="6">Homodimer.</text>
</comment>
<keyword evidence="4 6" id="KW-0418">Kinase</keyword>
<dbReference type="HAMAP" id="MF_00020">
    <property type="entry name" value="Acetate_kinase"/>
    <property type="match status" value="1"/>
</dbReference>
<feature type="active site" description="Proton donor/acceptor" evidence="6">
    <location>
        <position position="156"/>
    </location>
</feature>
<evidence type="ECO:0000313" key="10">
    <source>
        <dbReference type="Proteomes" id="UP000264071"/>
    </source>
</evidence>
<dbReference type="InterPro" id="IPR023865">
    <property type="entry name" value="Aliphatic_acid_kinase_CS"/>
</dbReference>
<comment type="subcellular location">
    <subcellularLocation>
        <location evidence="6">Cytoplasm</location>
    </subcellularLocation>
</comment>
<proteinExistence type="inferred from homology"/>
<dbReference type="AlphaFoldDB" id="A0A3D4V8W2"/>
<evidence type="ECO:0000256" key="5">
    <source>
        <dbReference type="ARBA" id="ARBA00022840"/>
    </source>
</evidence>
<feature type="binding site" evidence="6">
    <location>
        <position position="7"/>
    </location>
    <ligand>
        <name>Mg(2+)</name>
        <dbReference type="ChEBI" id="CHEBI:18420"/>
    </ligand>
</feature>
<dbReference type="SMR" id="A0A3D4V8W2"/>
<dbReference type="GO" id="GO:0005737">
    <property type="term" value="C:cytoplasm"/>
    <property type="evidence" value="ECO:0007669"/>
    <property type="project" value="UniProtKB-SubCell"/>
</dbReference>
<reference evidence="9 10" key="1">
    <citation type="journal article" date="2018" name="Nat. Biotechnol.">
        <title>A standardized bacterial taxonomy based on genome phylogeny substantially revises the tree of life.</title>
        <authorList>
            <person name="Parks D.H."/>
            <person name="Chuvochina M."/>
            <person name="Waite D.W."/>
            <person name="Rinke C."/>
            <person name="Skarshewski A."/>
            <person name="Chaumeil P.A."/>
            <person name="Hugenholtz P."/>
        </authorList>
    </citation>
    <scope>NUCLEOTIDE SEQUENCE [LARGE SCALE GENOMIC DNA]</scope>
    <source>
        <strain evidence="9">UBA8844</strain>
    </source>
</reference>